<dbReference type="InterPro" id="IPR002305">
    <property type="entry name" value="aa-tRNA-synth_Ic"/>
</dbReference>
<dbReference type="Proteomes" id="UP000267019">
    <property type="component" value="Unassembled WGS sequence"/>
</dbReference>
<protein>
    <recommendedName>
        <fullName evidence="10">Tyrosine--tRNA ligase</fullName>
        <ecNumber evidence="10">6.1.1.1</ecNumber>
    </recommendedName>
    <alternativeName>
        <fullName evidence="10">Tyrosyl-tRNA synthetase</fullName>
        <shortName evidence="10">TyrRS</shortName>
    </alternativeName>
</protein>
<comment type="catalytic activity">
    <reaction evidence="9 10">
        <text>tRNA(Tyr) + L-tyrosine + ATP = L-tyrosyl-tRNA(Tyr) + AMP + diphosphate + H(+)</text>
        <dbReference type="Rhea" id="RHEA:10220"/>
        <dbReference type="Rhea" id="RHEA-COMP:9706"/>
        <dbReference type="Rhea" id="RHEA-COMP:9707"/>
        <dbReference type="ChEBI" id="CHEBI:15378"/>
        <dbReference type="ChEBI" id="CHEBI:30616"/>
        <dbReference type="ChEBI" id="CHEBI:33019"/>
        <dbReference type="ChEBI" id="CHEBI:58315"/>
        <dbReference type="ChEBI" id="CHEBI:78442"/>
        <dbReference type="ChEBI" id="CHEBI:78536"/>
        <dbReference type="ChEBI" id="CHEBI:456215"/>
        <dbReference type="EC" id="6.1.1.1"/>
    </reaction>
</comment>
<dbReference type="GO" id="GO:0005524">
    <property type="term" value="F:ATP binding"/>
    <property type="evidence" value="ECO:0007669"/>
    <property type="project" value="UniProtKB-UniRule"/>
</dbReference>
<dbReference type="FunFam" id="3.40.50.620:FF:000061">
    <property type="entry name" value="Tyrosine--tRNA ligase"/>
    <property type="match status" value="1"/>
</dbReference>
<reference evidence="14 15" key="1">
    <citation type="submission" date="2018-10" db="EMBL/GenBank/DDBJ databases">
        <title>Genomic Encyclopedia of Type Strains, Phase IV (KMG-IV): sequencing the most valuable type-strain genomes for metagenomic binning, comparative biology and taxonomic classification.</title>
        <authorList>
            <person name="Goeker M."/>
        </authorList>
    </citation>
    <scope>NUCLEOTIDE SEQUENCE [LARGE SCALE GENOMIC DNA]</scope>
    <source>
        <strain evidence="14 15">DSM 22653</strain>
    </source>
</reference>
<keyword evidence="3 10" id="KW-0436">Ligase</keyword>
<feature type="domain" description="RNA-binding S4" evidence="13">
    <location>
        <begin position="390"/>
        <end position="457"/>
    </location>
</feature>
<dbReference type="InterPro" id="IPR014729">
    <property type="entry name" value="Rossmann-like_a/b/a_fold"/>
</dbReference>
<evidence type="ECO:0000256" key="2">
    <source>
        <dbReference type="ARBA" id="ARBA00022490"/>
    </source>
</evidence>
<comment type="subunit">
    <text evidence="1 10">Homodimer.</text>
</comment>
<dbReference type="GO" id="GO:0005829">
    <property type="term" value="C:cytosol"/>
    <property type="evidence" value="ECO:0007669"/>
    <property type="project" value="TreeGrafter"/>
</dbReference>
<evidence type="ECO:0000313" key="15">
    <source>
        <dbReference type="Proteomes" id="UP000267019"/>
    </source>
</evidence>
<dbReference type="InterPro" id="IPR002942">
    <property type="entry name" value="S4_RNA-bd"/>
</dbReference>
<comment type="caution">
    <text evidence="14">The sequence shown here is derived from an EMBL/GenBank/DDBJ whole genome shotgun (WGS) entry which is preliminary data.</text>
</comment>
<dbReference type="PROSITE" id="PS00178">
    <property type="entry name" value="AA_TRNA_LIGASE_I"/>
    <property type="match status" value="1"/>
</dbReference>
<evidence type="ECO:0000259" key="13">
    <source>
        <dbReference type="SMART" id="SM00363"/>
    </source>
</evidence>
<evidence type="ECO:0000256" key="12">
    <source>
        <dbReference type="SAM" id="MobiDB-lite"/>
    </source>
</evidence>
<comment type="similarity">
    <text evidence="10">Belongs to the class-I aminoacyl-tRNA synthetase family. TyrS type 2 subfamily.</text>
</comment>
<accession>A0A660KUT6</accession>
<keyword evidence="2 10" id="KW-0963">Cytoplasm</keyword>
<comment type="function">
    <text evidence="10">Catalyzes the attachment of tyrosine to tRNA(Tyr) in a two-step reaction: tyrosine is first activated by ATP to form Tyr-AMP and then transferred to the acceptor end of tRNA(Tyr).</text>
</comment>
<evidence type="ECO:0000256" key="8">
    <source>
        <dbReference type="ARBA" id="ARBA00023146"/>
    </source>
</evidence>
<dbReference type="PANTHER" id="PTHR11766:SF1">
    <property type="entry name" value="TYROSINE--TRNA LIGASE"/>
    <property type="match status" value="1"/>
</dbReference>
<dbReference type="GO" id="GO:0006437">
    <property type="term" value="P:tyrosyl-tRNA aminoacylation"/>
    <property type="evidence" value="ECO:0007669"/>
    <property type="project" value="UniProtKB-UniRule"/>
</dbReference>
<sequence>MNGERSFASSQEEREHHPQPETSRMPEASAILEQVIREENLEPAAAERFRQAFLRLVRGVAEITPLEEFAVRLARSVRDGRPLRVKLGLDPSAPDIHLGHTVVLRKLKDFQELGHVVQLVIGDFTGRIGDPTGRSETRRALTEEEVRENARTYLEQFSRVLDVSRVEVHFNATWLAPLTLAQTIELMSRMTVARMLEREDFRERFASGRPIALHEFLYPLLQGYDSVVLRCDVELGGTDQKFNFLVGRHLQESYGQPGQILMLMPLLEGLDGVRKMSKSLGNYVGVQEPPEEMYGKIMSIPDFLVPRYALLLTDMPEEEVRRLEEGMAAGTVHPMHAKKDLARRIVAQYHGEEAARRAEEHFTRVFQRRDLPEHPEEVWLPSAEIPEGGMGLLSLLVRLGLAASTSEARRFVEQGAVRVDGVRVEDPRARIFPRDGQVVQVGRRNFRRIRLSQDVGP</sequence>
<dbReference type="Gene3D" id="3.40.50.620">
    <property type="entry name" value="HUPs"/>
    <property type="match status" value="1"/>
</dbReference>
<keyword evidence="7 10" id="KW-0648">Protein biosynthesis</keyword>
<dbReference type="Pfam" id="PF00579">
    <property type="entry name" value="tRNA-synt_1b"/>
    <property type="match status" value="1"/>
</dbReference>
<feature type="region of interest" description="Disordered" evidence="12">
    <location>
        <begin position="1"/>
        <end position="27"/>
    </location>
</feature>
<evidence type="ECO:0000313" key="14">
    <source>
        <dbReference type="EMBL" id="RKQ83675.1"/>
    </source>
</evidence>
<evidence type="ECO:0000256" key="1">
    <source>
        <dbReference type="ARBA" id="ARBA00011738"/>
    </source>
</evidence>
<gene>
    <name evidence="10" type="primary">tyrS</name>
    <name evidence="14" type="ORF">C7438_1705</name>
</gene>
<dbReference type="SUPFAM" id="SSF55174">
    <property type="entry name" value="Alpha-L RNA-binding motif"/>
    <property type="match status" value="1"/>
</dbReference>
<dbReference type="InterPro" id="IPR001412">
    <property type="entry name" value="aa-tRNA-synth_I_CS"/>
</dbReference>
<comment type="subcellular location">
    <subcellularLocation>
        <location evidence="10">Cytoplasm</location>
    </subcellularLocation>
</comment>
<evidence type="ECO:0000256" key="10">
    <source>
        <dbReference type="HAMAP-Rule" id="MF_02007"/>
    </source>
</evidence>
<dbReference type="AlphaFoldDB" id="A0A660KUT6"/>
<dbReference type="PRINTS" id="PR01040">
    <property type="entry name" value="TRNASYNTHTYR"/>
</dbReference>
<dbReference type="InterPro" id="IPR024108">
    <property type="entry name" value="Tyr-tRNA-ligase_bac_2"/>
</dbReference>
<evidence type="ECO:0000256" key="9">
    <source>
        <dbReference type="ARBA" id="ARBA00048248"/>
    </source>
</evidence>
<dbReference type="SMART" id="SM00363">
    <property type="entry name" value="S4"/>
    <property type="match status" value="1"/>
</dbReference>
<feature type="short sequence motif" description="'KMSKS' region" evidence="10">
    <location>
        <begin position="275"/>
        <end position="279"/>
    </location>
</feature>
<dbReference type="Gene3D" id="1.10.240.10">
    <property type="entry name" value="Tyrosyl-Transfer RNA Synthetase"/>
    <property type="match status" value="1"/>
</dbReference>
<evidence type="ECO:0000256" key="4">
    <source>
        <dbReference type="ARBA" id="ARBA00022741"/>
    </source>
</evidence>
<feature type="binding site" evidence="10">
    <location>
        <position position="278"/>
    </location>
    <ligand>
        <name>ATP</name>
        <dbReference type="ChEBI" id="CHEBI:30616"/>
    </ligand>
</feature>
<dbReference type="SUPFAM" id="SSF52374">
    <property type="entry name" value="Nucleotidylyl transferase"/>
    <property type="match status" value="1"/>
</dbReference>
<dbReference type="NCBIfam" id="TIGR00234">
    <property type="entry name" value="tyrS"/>
    <property type="match status" value="1"/>
</dbReference>
<keyword evidence="5 10" id="KW-0067">ATP-binding</keyword>
<keyword evidence="15" id="KW-1185">Reference proteome</keyword>
<name>A0A660KUT6_9BACL</name>
<organism evidence="14 15">
    <name type="scientific">Brockia lithotrophica</name>
    <dbReference type="NCBI Taxonomy" id="933949"/>
    <lineage>
        <taxon>Bacteria</taxon>
        <taxon>Bacillati</taxon>
        <taxon>Bacillota</taxon>
        <taxon>Bacilli</taxon>
        <taxon>Bacillales</taxon>
        <taxon>Bacillales Family X. Incertae Sedis</taxon>
        <taxon>Brockia</taxon>
    </lineage>
</organism>
<dbReference type="Pfam" id="PF01479">
    <property type="entry name" value="S4"/>
    <property type="match status" value="1"/>
</dbReference>
<dbReference type="CDD" id="cd00805">
    <property type="entry name" value="TyrRS_core"/>
    <property type="match status" value="1"/>
</dbReference>
<evidence type="ECO:0000256" key="5">
    <source>
        <dbReference type="ARBA" id="ARBA00022840"/>
    </source>
</evidence>
<keyword evidence="4 10" id="KW-0547">Nucleotide-binding</keyword>
<proteinExistence type="inferred from homology"/>
<feature type="short sequence motif" description="'HIGH' region" evidence="10">
    <location>
        <begin position="91"/>
        <end position="100"/>
    </location>
</feature>
<dbReference type="GO" id="GO:0003723">
    <property type="term" value="F:RNA binding"/>
    <property type="evidence" value="ECO:0007669"/>
    <property type="project" value="UniProtKB-KW"/>
</dbReference>
<evidence type="ECO:0000256" key="3">
    <source>
        <dbReference type="ARBA" id="ARBA00022598"/>
    </source>
</evidence>
<dbReference type="Gene3D" id="3.10.290.10">
    <property type="entry name" value="RNA-binding S4 domain"/>
    <property type="match status" value="1"/>
</dbReference>
<dbReference type="EMBL" id="RBIJ01000006">
    <property type="protein sequence ID" value="RKQ83675.1"/>
    <property type="molecule type" value="Genomic_DNA"/>
</dbReference>
<dbReference type="InterPro" id="IPR036986">
    <property type="entry name" value="S4_RNA-bd_sf"/>
</dbReference>
<evidence type="ECO:0000256" key="7">
    <source>
        <dbReference type="ARBA" id="ARBA00022917"/>
    </source>
</evidence>
<keyword evidence="8 10" id="KW-0030">Aminoacyl-tRNA synthetase</keyword>
<dbReference type="EC" id="6.1.1.1" evidence="10"/>
<evidence type="ECO:0000256" key="11">
    <source>
        <dbReference type="PROSITE-ProRule" id="PRU00182"/>
    </source>
</evidence>
<dbReference type="CDD" id="cd00165">
    <property type="entry name" value="S4"/>
    <property type="match status" value="1"/>
</dbReference>
<dbReference type="InterPro" id="IPR002307">
    <property type="entry name" value="Tyr-tRNA-ligase"/>
</dbReference>
<evidence type="ECO:0000256" key="6">
    <source>
        <dbReference type="ARBA" id="ARBA00022884"/>
    </source>
</evidence>
<dbReference type="PANTHER" id="PTHR11766">
    <property type="entry name" value="TYROSYL-TRNA SYNTHETASE"/>
    <property type="match status" value="1"/>
</dbReference>
<dbReference type="GO" id="GO:0004831">
    <property type="term" value="F:tyrosine-tRNA ligase activity"/>
    <property type="evidence" value="ECO:0007669"/>
    <property type="project" value="UniProtKB-UniRule"/>
</dbReference>
<dbReference type="InterPro" id="IPR024088">
    <property type="entry name" value="Tyr-tRNA-ligase_bac-type"/>
</dbReference>
<dbReference type="PROSITE" id="PS50889">
    <property type="entry name" value="S4"/>
    <property type="match status" value="1"/>
</dbReference>
<keyword evidence="6 11" id="KW-0694">RNA-binding</keyword>
<dbReference type="HAMAP" id="MF_02007">
    <property type="entry name" value="Tyr_tRNA_synth_type2"/>
    <property type="match status" value="1"/>
</dbReference>
<dbReference type="FunFam" id="1.10.240.10:FF:000006">
    <property type="entry name" value="Tyrosine--tRNA ligase"/>
    <property type="match status" value="1"/>
</dbReference>